<feature type="repeat" description="WD" evidence="6">
    <location>
        <begin position="375"/>
        <end position="417"/>
    </location>
</feature>
<sequence>MEQQMEERHLVWRKNAPFFYDAILSHRFDWPSMTVECFPPAQASSSSGAVRLLLGTATDGTEPNFLVQAEARIPQPSLEIDPIVCETYSGFTAPRSKVTRGAPPPAGAGPLEIKALLVHPGNVSRARLRPLNPLHIASCTPDGLVLFWDYSKHPSFPSSPPPTGGAAAAVGSGGGHGGGGPHVAKPQMALLGHGKASVEGLSWSAADPRRLSSADSAGVCCLWDLASSTSSSGDEGATKPGDVASGGVQIAEKTPQAHPVRVFDLKQGGRQGRAPLNDLEQHPHHPHLAAVAAEDGSCILLDWRQQDAITATAVTVSKGAAANAVSWSPQEPCVFSVGDSAGIISLFDTRSLQQPLLSLSAGSCPLGASSEGDPARVGDSSISTVRFHPDFAHLLGAATEDGTVAVWDLVAASAPQQRQQKGEAMQTGETTEELTNGVAKGPPGLLFVHAGHSAPITDFCWRTSHVPPPSRNTSSSGSSVHHLRQSLLGASVSFDNKVQLWQPSELLLIQP</sequence>
<gene>
    <name evidence="10" type="primary">LOC34619911</name>
</gene>
<keyword evidence="4" id="KW-0156">Chromatin regulator</keyword>
<proteinExistence type="predicted"/>
<dbReference type="AlphaFoldDB" id="A0A6P6RZF8"/>
<name>A0A6P6RZF8_9EIME</name>
<feature type="compositionally biased region" description="Gly residues" evidence="7">
    <location>
        <begin position="171"/>
        <end position="181"/>
    </location>
</feature>
<dbReference type="PROSITE" id="PS00678">
    <property type="entry name" value="WD_REPEATS_1"/>
    <property type="match status" value="1"/>
</dbReference>
<feature type="region of interest" description="Disordered" evidence="7">
    <location>
        <begin position="156"/>
        <end position="186"/>
    </location>
</feature>
<evidence type="ECO:0000259" key="8">
    <source>
        <dbReference type="Pfam" id="PF12265"/>
    </source>
</evidence>
<evidence type="ECO:0000256" key="5">
    <source>
        <dbReference type="ARBA" id="ARBA00023242"/>
    </source>
</evidence>
<dbReference type="InterPro" id="IPR019775">
    <property type="entry name" value="WD40_repeat_CS"/>
</dbReference>
<dbReference type="GeneID" id="34619911"/>
<reference evidence="10" key="1">
    <citation type="submission" date="2025-08" db="UniProtKB">
        <authorList>
            <consortium name="RefSeq"/>
        </authorList>
    </citation>
    <scope>IDENTIFICATION</scope>
</reference>
<dbReference type="InterPro" id="IPR036322">
    <property type="entry name" value="WD40_repeat_dom_sf"/>
</dbReference>
<feature type="domain" description="Histone-binding protein RBBP4-like N-terminal" evidence="8">
    <location>
        <begin position="7"/>
        <end position="74"/>
    </location>
</feature>
<comment type="subcellular location">
    <subcellularLocation>
        <location evidence="1">Nucleus</location>
    </subcellularLocation>
</comment>
<evidence type="ECO:0000256" key="2">
    <source>
        <dbReference type="ARBA" id="ARBA00022574"/>
    </source>
</evidence>
<protein>
    <submittedName>
        <fullName evidence="10">Histone acetyltransferase type B subunit 2</fullName>
    </submittedName>
</protein>
<evidence type="ECO:0000256" key="6">
    <source>
        <dbReference type="PROSITE-ProRule" id="PRU00221"/>
    </source>
</evidence>
<keyword evidence="5" id="KW-0539">Nucleus</keyword>
<dbReference type="Pfam" id="PF12265">
    <property type="entry name" value="CAF1C_H4-bd"/>
    <property type="match status" value="1"/>
</dbReference>
<dbReference type="InterPro" id="IPR050459">
    <property type="entry name" value="WD_repeat_RBAP46/RBAP48/MSI1"/>
</dbReference>
<dbReference type="SUPFAM" id="SSF50978">
    <property type="entry name" value="WD40 repeat-like"/>
    <property type="match status" value="1"/>
</dbReference>
<dbReference type="Pfam" id="PF00400">
    <property type="entry name" value="WD40"/>
    <property type="match status" value="1"/>
</dbReference>
<dbReference type="InterPro" id="IPR022052">
    <property type="entry name" value="Histone-bd_RBBP4-like_N"/>
</dbReference>
<accession>A0A6P6RZF8</accession>
<evidence type="ECO:0000313" key="9">
    <source>
        <dbReference type="Proteomes" id="UP000515125"/>
    </source>
</evidence>
<dbReference type="OrthoDB" id="427795at2759"/>
<evidence type="ECO:0000256" key="4">
    <source>
        <dbReference type="ARBA" id="ARBA00022853"/>
    </source>
</evidence>
<evidence type="ECO:0000313" key="10">
    <source>
        <dbReference type="RefSeq" id="XP_026192495.1"/>
    </source>
</evidence>
<evidence type="ECO:0000256" key="1">
    <source>
        <dbReference type="ARBA" id="ARBA00004123"/>
    </source>
</evidence>
<dbReference type="PANTHER" id="PTHR22850">
    <property type="entry name" value="WD40 REPEAT FAMILY"/>
    <property type="match status" value="1"/>
</dbReference>
<dbReference type="Gene3D" id="2.130.10.10">
    <property type="entry name" value="YVTN repeat-like/Quinoprotein amine dehydrogenase"/>
    <property type="match status" value="1"/>
</dbReference>
<dbReference type="Proteomes" id="UP000515125">
    <property type="component" value="Unplaced"/>
</dbReference>
<evidence type="ECO:0000256" key="7">
    <source>
        <dbReference type="SAM" id="MobiDB-lite"/>
    </source>
</evidence>
<organism evidence="9 10">
    <name type="scientific">Cyclospora cayetanensis</name>
    <dbReference type="NCBI Taxonomy" id="88456"/>
    <lineage>
        <taxon>Eukaryota</taxon>
        <taxon>Sar</taxon>
        <taxon>Alveolata</taxon>
        <taxon>Apicomplexa</taxon>
        <taxon>Conoidasida</taxon>
        <taxon>Coccidia</taxon>
        <taxon>Eucoccidiorida</taxon>
        <taxon>Eimeriorina</taxon>
        <taxon>Eimeriidae</taxon>
        <taxon>Cyclospora</taxon>
    </lineage>
</organism>
<dbReference type="GO" id="GO:0006325">
    <property type="term" value="P:chromatin organization"/>
    <property type="evidence" value="ECO:0007669"/>
    <property type="project" value="UniProtKB-KW"/>
</dbReference>
<dbReference type="InterPro" id="IPR015943">
    <property type="entry name" value="WD40/YVTN_repeat-like_dom_sf"/>
</dbReference>
<dbReference type="SMART" id="SM00320">
    <property type="entry name" value="WD40"/>
    <property type="match status" value="6"/>
</dbReference>
<keyword evidence="3" id="KW-0677">Repeat</keyword>
<keyword evidence="2 6" id="KW-0853">WD repeat</keyword>
<dbReference type="RefSeq" id="XP_026192495.1">
    <property type="nucleotide sequence ID" value="XM_026336710.1"/>
</dbReference>
<dbReference type="GO" id="GO:0005634">
    <property type="term" value="C:nucleus"/>
    <property type="evidence" value="ECO:0007669"/>
    <property type="project" value="UniProtKB-SubCell"/>
</dbReference>
<evidence type="ECO:0000256" key="3">
    <source>
        <dbReference type="ARBA" id="ARBA00022737"/>
    </source>
</evidence>
<dbReference type="InterPro" id="IPR001680">
    <property type="entry name" value="WD40_rpt"/>
</dbReference>
<keyword evidence="9" id="KW-1185">Reference proteome</keyword>
<dbReference type="PROSITE" id="PS50082">
    <property type="entry name" value="WD_REPEATS_2"/>
    <property type="match status" value="1"/>
</dbReference>